<dbReference type="EMBL" id="MT143327">
    <property type="protein sequence ID" value="QJA95590.1"/>
    <property type="molecule type" value="Genomic_DNA"/>
</dbReference>
<proteinExistence type="predicted"/>
<organism evidence="1">
    <name type="scientific">viral metagenome</name>
    <dbReference type="NCBI Taxonomy" id="1070528"/>
    <lineage>
        <taxon>unclassified sequences</taxon>
        <taxon>metagenomes</taxon>
        <taxon>organismal metagenomes</taxon>
    </lineage>
</organism>
<sequence length="252" mass="25846">MSTTGMSGVGKIRWFNDFAGAEIPVANAVAYGTTAGGCNYYLGDFKLIGDLAETDTGAVSTDKANGYILLSGNNEDGKGAAIATGVNLSPALNGTIVVEARLERAALTAGVVFVGLAGTLADDVAEPVTSTTTTITKVVPCVGFLLDSQLTASTTWHMPYILATDTTQTSTGVAASQVAVAAESDVVRLEVDNNGAARWYINGILEQSVGAGLAATTTTLMGACVGCWGTTTTAATVDVDYLLVEANRDWTR</sequence>
<protein>
    <submittedName>
        <fullName evidence="1">Uncharacterized protein</fullName>
    </submittedName>
</protein>
<evidence type="ECO:0000313" key="1">
    <source>
        <dbReference type="EMBL" id="QJA95590.1"/>
    </source>
</evidence>
<dbReference type="AlphaFoldDB" id="A0A6M3LL28"/>
<reference evidence="1" key="1">
    <citation type="submission" date="2020-03" db="EMBL/GenBank/DDBJ databases">
        <title>The deep terrestrial virosphere.</title>
        <authorList>
            <person name="Holmfeldt K."/>
            <person name="Nilsson E."/>
            <person name="Simone D."/>
            <person name="Lopez-Fernandez M."/>
            <person name="Wu X."/>
            <person name="de Brujin I."/>
            <person name="Lundin D."/>
            <person name="Andersson A."/>
            <person name="Bertilsson S."/>
            <person name="Dopson M."/>
        </authorList>
    </citation>
    <scope>NUCLEOTIDE SEQUENCE</scope>
    <source>
        <strain evidence="1">MM415B05278</strain>
    </source>
</reference>
<accession>A0A6M3LL28</accession>
<gene>
    <name evidence="1" type="ORF">MM415B05278_0004</name>
</gene>
<name>A0A6M3LL28_9ZZZZ</name>